<protein>
    <submittedName>
        <fullName evidence="1">Uncharacterized protein</fullName>
    </submittedName>
</protein>
<dbReference type="AlphaFoldDB" id="A0A2N9FCR3"/>
<dbReference type="EMBL" id="OIVN01000739">
    <property type="protein sequence ID" value="SPC84885.1"/>
    <property type="molecule type" value="Genomic_DNA"/>
</dbReference>
<evidence type="ECO:0000313" key="1">
    <source>
        <dbReference type="EMBL" id="SPC84885.1"/>
    </source>
</evidence>
<organism evidence="1">
    <name type="scientific">Fagus sylvatica</name>
    <name type="common">Beechnut</name>
    <dbReference type="NCBI Taxonomy" id="28930"/>
    <lineage>
        <taxon>Eukaryota</taxon>
        <taxon>Viridiplantae</taxon>
        <taxon>Streptophyta</taxon>
        <taxon>Embryophyta</taxon>
        <taxon>Tracheophyta</taxon>
        <taxon>Spermatophyta</taxon>
        <taxon>Magnoliopsida</taxon>
        <taxon>eudicotyledons</taxon>
        <taxon>Gunneridae</taxon>
        <taxon>Pentapetalae</taxon>
        <taxon>rosids</taxon>
        <taxon>fabids</taxon>
        <taxon>Fagales</taxon>
        <taxon>Fagaceae</taxon>
        <taxon>Fagus</taxon>
    </lineage>
</organism>
<proteinExistence type="predicted"/>
<gene>
    <name evidence="1" type="ORF">FSB_LOCUS12767</name>
</gene>
<reference evidence="1" key="1">
    <citation type="submission" date="2018-02" db="EMBL/GenBank/DDBJ databases">
        <authorList>
            <person name="Cohen D.B."/>
            <person name="Kent A.D."/>
        </authorList>
    </citation>
    <scope>NUCLEOTIDE SEQUENCE</scope>
</reference>
<accession>A0A2N9FCR3</accession>
<sequence length="69" mass="7956">MANNLHLVGKLQVLRFYKAIFTRRHSCASISTALPDFSLPRNHQPPCGQPLSNILTYTDFEWKRGTYSF</sequence>
<name>A0A2N9FCR3_FAGSY</name>